<dbReference type="Proteomes" id="UP000707451">
    <property type="component" value="Unassembled WGS sequence"/>
</dbReference>
<dbReference type="OrthoDB" id="2428089at2759"/>
<reference evidence="2" key="1">
    <citation type="submission" date="2021-06" db="EMBL/GenBank/DDBJ databases">
        <title>Genome Sequence of Mortierella hyaline Strain SCG-10, a Cold-Adapted, Nitrate-Reducing Fungus Isolated from Soil in Minnesota, USA.</title>
        <authorList>
            <person name="Aldossari N."/>
        </authorList>
    </citation>
    <scope>NUCLEOTIDE SEQUENCE</scope>
    <source>
        <strain evidence="2">SCG-10</strain>
    </source>
</reference>
<gene>
    <name evidence="2" type="ORF">KI688_003892</name>
</gene>
<name>A0A9P7XM01_9FUNG</name>
<evidence type="ECO:0000313" key="2">
    <source>
        <dbReference type="EMBL" id="KAG9063780.1"/>
    </source>
</evidence>
<feature type="region of interest" description="Disordered" evidence="1">
    <location>
        <begin position="69"/>
        <end position="131"/>
    </location>
</feature>
<evidence type="ECO:0000256" key="1">
    <source>
        <dbReference type="SAM" id="MobiDB-lite"/>
    </source>
</evidence>
<dbReference type="AlphaFoldDB" id="A0A9P7XM01"/>
<evidence type="ECO:0000313" key="3">
    <source>
        <dbReference type="Proteomes" id="UP000707451"/>
    </source>
</evidence>
<organism evidence="2 3">
    <name type="scientific">Linnemannia hyalina</name>
    <dbReference type="NCBI Taxonomy" id="64524"/>
    <lineage>
        <taxon>Eukaryota</taxon>
        <taxon>Fungi</taxon>
        <taxon>Fungi incertae sedis</taxon>
        <taxon>Mucoromycota</taxon>
        <taxon>Mortierellomycotina</taxon>
        <taxon>Mortierellomycetes</taxon>
        <taxon>Mortierellales</taxon>
        <taxon>Mortierellaceae</taxon>
        <taxon>Linnemannia</taxon>
    </lineage>
</organism>
<feature type="compositionally biased region" description="Low complexity" evidence="1">
    <location>
        <begin position="87"/>
        <end position="131"/>
    </location>
</feature>
<feature type="compositionally biased region" description="Polar residues" evidence="1">
    <location>
        <begin position="41"/>
        <end position="51"/>
    </location>
</feature>
<sequence length="232" mass="24717">MATTEMEEHPTLHNETHTTSTTTATATTTTTTATTATSDTNGFSNGYTHTNGHGHANGVIKKRKSALSLHNPDEPKTGGNKTVRFDSNLPSSHSSSSSLASYDSGVSVSPSSFLPPSSPSSSSTTVSSADGRTITTTTTTSYTKTFVSDDTSSKKQPSVQSWTALEYIVQSSVFLLVLAHIVVAPYTKVEESFNLQATHDILNYGMTSKGVQQVNYISDIISLLFLSAFFVQ</sequence>
<feature type="region of interest" description="Disordered" evidence="1">
    <location>
        <begin position="1"/>
        <end position="57"/>
    </location>
</feature>
<proteinExistence type="predicted"/>
<feature type="compositionally biased region" description="Basic and acidic residues" evidence="1">
    <location>
        <begin position="1"/>
        <end position="16"/>
    </location>
</feature>
<comment type="caution">
    <text evidence="2">The sequence shown here is derived from an EMBL/GenBank/DDBJ whole genome shotgun (WGS) entry which is preliminary data.</text>
</comment>
<keyword evidence="3" id="KW-1185">Reference proteome</keyword>
<accession>A0A9P7XM01</accession>
<feature type="compositionally biased region" description="Low complexity" evidence="1">
    <location>
        <begin position="17"/>
        <end position="40"/>
    </location>
</feature>
<protein>
    <submittedName>
        <fullName evidence="2">Uncharacterized protein</fullName>
    </submittedName>
</protein>
<dbReference type="EMBL" id="JAHRHY010000015">
    <property type="protein sequence ID" value="KAG9063780.1"/>
    <property type="molecule type" value="Genomic_DNA"/>
</dbReference>